<accession>A0A372NMQ6</accession>
<sequence>MLPFIAGCEGGTPSLPTRKKMPELNNYNDAFEGGYTFGHSDSKADKNHYGFTTSNVDLNYGSVSRPFVQFDLPDSSTDSATVSLLQNLKPFALPLLANFARRQRNGVAIDLTLSPSKEKQRTDFLLEQQDGFSIPVVIFYDKSTAYRMNEIKALAAQMPTLRLNPVTIN</sequence>
<dbReference type="Proteomes" id="UP000264217">
    <property type="component" value="Unassembled WGS sequence"/>
</dbReference>
<reference evidence="1 2" key="1">
    <citation type="submission" date="2018-08" db="EMBL/GenBank/DDBJ databases">
        <title>Mucilaginibacter sp. MYSH2.</title>
        <authorList>
            <person name="Seo T."/>
        </authorList>
    </citation>
    <scope>NUCLEOTIDE SEQUENCE [LARGE SCALE GENOMIC DNA]</scope>
    <source>
        <strain evidence="1 2">MYSH2</strain>
    </source>
</reference>
<comment type="caution">
    <text evidence="1">The sequence shown here is derived from an EMBL/GenBank/DDBJ whole genome shotgun (WGS) entry which is preliminary data.</text>
</comment>
<proteinExistence type="predicted"/>
<name>A0A372NMQ6_9SPHI</name>
<evidence type="ECO:0000313" key="1">
    <source>
        <dbReference type="EMBL" id="RFZ90231.1"/>
    </source>
</evidence>
<keyword evidence="2" id="KW-1185">Reference proteome</keyword>
<gene>
    <name evidence="1" type="ORF">D0C36_20755</name>
</gene>
<dbReference type="AlphaFoldDB" id="A0A372NMQ6"/>
<protein>
    <submittedName>
        <fullName evidence="1">Uncharacterized protein</fullName>
    </submittedName>
</protein>
<dbReference type="EMBL" id="QWDC01000004">
    <property type="protein sequence ID" value="RFZ90231.1"/>
    <property type="molecule type" value="Genomic_DNA"/>
</dbReference>
<evidence type="ECO:0000313" key="2">
    <source>
        <dbReference type="Proteomes" id="UP000264217"/>
    </source>
</evidence>
<organism evidence="1 2">
    <name type="scientific">Mucilaginibacter conchicola</name>
    <dbReference type="NCBI Taxonomy" id="2303333"/>
    <lineage>
        <taxon>Bacteria</taxon>
        <taxon>Pseudomonadati</taxon>
        <taxon>Bacteroidota</taxon>
        <taxon>Sphingobacteriia</taxon>
        <taxon>Sphingobacteriales</taxon>
        <taxon>Sphingobacteriaceae</taxon>
        <taxon>Mucilaginibacter</taxon>
    </lineage>
</organism>